<dbReference type="EMBL" id="CP039396">
    <property type="protein sequence ID" value="QCD41566.1"/>
    <property type="molecule type" value="Genomic_DNA"/>
</dbReference>
<dbReference type="NCBIfam" id="TIGR03025">
    <property type="entry name" value="EPS_sugtrans"/>
    <property type="match status" value="1"/>
</dbReference>
<dbReference type="NCBIfam" id="TIGR03023">
    <property type="entry name" value="WcaJ_sugtrans"/>
    <property type="match status" value="1"/>
</dbReference>
<accession>A0A4P7W104</accession>
<feature type="transmembrane region" description="Helical" evidence="7">
    <location>
        <begin position="12"/>
        <end position="32"/>
    </location>
</feature>
<evidence type="ECO:0000256" key="5">
    <source>
        <dbReference type="ARBA" id="ARBA00022989"/>
    </source>
</evidence>
<evidence type="ECO:0000256" key="1">
    <source>
        <dbReference type="ARBA" id="ARBA00004141"/>
    </source>
</evidence>
<gene>
    <name evidence="9" type="ORF">E7747_04200</name>
</gene>
<dbReference type="GO" id="GO:0089702">
    <property type="term" value="F:undecaprenyl-phosphate glucose phosphotransferase activity"/>
    <property type="evidence" value="ECO:0007669"/>
    <property type="project" value="UniProtKB-EC"/>
</dbReference>
<dbReference type="InterPro" id="IPR017473">
    <property type="entry name" value="Undecaprenyl-P_gluc_Ptfrase"/>
</dbReference>
<dbReference type="AlphaFoldDB" id="A0A4P7W104"/>
<feature type="domain" description="Bacterial sugar transferase" evidence="8">
    <location>
        <begin position="271"/>
        <end position="453"/>
    </location>
</feature>
<keyword evidence="3 9" id="KW-0808">Transferase</keyword>
<dbReference type="Pfam" id="PF13727">
    <property type="entry name" value="CoA_binding_3"/>
    <property type="match status" value="1"/>
</dbReference>
<proteinExistence type="inferred from homology"/>
<feature type="transmembrane region" description="Helical" evidence="7">
    <location>
        <begin position="108"/>
        <end position="128"/>
    </location>
</feature>
<dbReference type="PANTHER" id="PTHR30576">
    <property type="entry name" value="COLANIC BIOSYNTHESIS UDP-GLUCOSE LIPID CARRIER TRANSFERASE"/>
    <property type="match status" value="1"/>
</dbReference>
<dbReference type="EC" id="2.7.8.31" evidence="9"/>
<evidence type="ECO:0000313" key="10">
    <source>
        <dbReference type="Proteomes" id="UP000297149"/>
    </source>
</evidence>
<protein>
    <submittedName>
        <fullName evidence="9">Undecaprenyl-phosphate glucose phosphotransferase</fullName>
        <ecNumber evidence="9">2.7.8.31</ecNumber>
    </submittedName>
</protein>
<dbReference type="RefSeq" id="WP_136414306.1">
    <property type="nucleotide sequence ID" value="NZ_CBFGAE010000005.1"/>
</dbReference>
<comment type="similarity">
    <text evidence="2">Belongs to the bacterial sugar transferase family.</text>
</comment>
<evidence type="ECO:0000256" key="2">
    <source>
        <dbReference type="ARBA" id="ARBA00006464"/>
    </source>
</evidence>
<feature type="transmembrane region" description="Helical" evidence="7">
    <location>
        <begin position="273"/>
        <end position="297"/>
    </location>
</feature>
<evidence type="ECO:0000259" key="8">
    <source>
        <dbReference type="Pfam" id="PF02397"/>
    </source>
</evidence>
<dbReference type="PANTHER" id="PTHR30576:SF0">
    <property type="entry name" value="UNDECAPRENYL-PHOSPHATE N-ACETYLGALACTOSAMINYL 1-PHOSPHATE TRANSFERASE-RELATED"/>
    <property type="match status" value="1"/>
</dbReference>
<keyword evidence="4 7" id="KW-0812">Transmembrane</keyword>
<feature type="transmembrane region" description="Helical" evidence="7">
    <location>
        <begin position="73"/>
        <end position="96"/>
    </location>
</feature>
<keyword evidence="10" id="KW-1185">Reference proteome</keyword>
<evidence type="ECO:0000256" key="7">
    <source>
        <dbReference type="SAM" id="Phobius"/>
    </source>
</evidence>
<feature type="transmembrane region" description="Helical" evidence="7">
    <location>
        <begin position="44"/>
        <end position="61"/>
    </location>
</feature>
<name>A0A4P7W104_9BACT</name>
<keyword evidence="6 7" id="KW-0472">Membrane</keyword>
<organism evidence="9 10">
    <name type="scientific">Duncaniella dubosii</name>
    <dbReference type="NCBI Taxonomy" id="2518971"/>
    <lineage>
        <taxon>Bacteria</taxon>
        <taxon>Pseudomonadati</taxon>
        <taxon>Bacteroidota</taxon>
        <taxon>Bacteroidia</taxon>
        <taxon>Bacteroidales</taxon>
        <taxon>Muribaculaceae</taxon>
        <taxon>Duncaniella</taxon>
    </lineage>
</organism>
<dbReference type="KEGG" id="ddb:E7747_04200"/>
<dbReference type="GO" id="GO:0016020">
    <property type="term" value="C:membrane"/>
    <property type="evidence" value="ECO:0007669"/>
    <property type="project" value="UniProtKB-SubCell"/>
</dbReference>
<dbReference type="Gene3D" id="3.40.50.720">
    <property type="entry name" value="NAD(P)-binding Rossmann-like Domain"/>
    <property type="match status" value="1"/>
</dbReference>
<dbReference type="Proteomes" id="UP000297149">
    <property type="component" value="Chromosome"/>
</dbReference>
<keyword evidence="5 7" id="KW-1133">Transmembrane helix</keyword>
<evidence type="ECO:0000313" key="9">
    <source>
        <dbReference type="EMBL" id="QCD41566.1"/>
    </source>
</evidence>
<evidence type="ECO:0000256" key="6">
    <source>
        <dbReference type="ARBA" id="ARBA00023136"/>
    </source>
</evidence>
<sequence length="461" mass="53912">MGKGNRHGRYFHRALTLVDFLILNGVFFVVTILNPSVAEIHTRLIWVLLNVAYIPVARHIGRIHKVRAMQMDRLMLSALHAVCFHALGFIFLLYFLKLDAIPWRVFAEFYSVSALMQMAWWLGSHYLLKTYRRSGRSYSRIVIVGCNPTGERLLAEMELDSGFGYRCQGFFDRYCPPDFELRSQYAGNLEELEKFVVENHTDEIFYALSGEQREAVQLILGICEKHMVKFHFVPQISPFLTRKFRLDSIGQMPVLEVRHNPLERNANRVLKRAFDIAFSGTFLIFSPVIFIPVAIAIKLSSPGPVFFRQMRTGYMGRDFLCWKFRTMRVNEQADSMQATRNDPRKTKLGDFLRRTSIDELPQFINVFMGDMSIVGPRPHMLKHTEDYRRLISQYMVRHLIKPGITGWAQVRGYRGQTEELWQMERRVEHDIWYIEHWSFLLDLKIIVRTVINALGGEEQAF</sequence>
<dbReference type="InterPro" id="IPR003362">
    <property type="entry name" value="Bact_transf"/>
</dbReference>
<evidence type="ECO:0000256" key="3">
    <source>
        <dbReference type="ARBA" id="ARBA00022679"/>
    </source>
</evidence>
<reference evidence="10" key="1">
    <citation type="submission" date="2019-02" db="EMBL/GenBank/DDBJ databases">
        <title>Isolation and identification of novel species under the genus Muribaculum.</title>
        <authorList>
            <person name="Miyake S."/>
            <person name="Ding Y."/>
            <person name="Low A."/>
            <person name="Soh M."/>
            <person name="Seedorf H."/>
        </authorList>
    </citation>
    <scope>NUCLEOTIDE SEQUENCE [LARGE SCALE GENOMIC DNA]</scope>
    <source>
        <strain evidence="10">H5</strain>
    </source>
</reference>
<dbReference type="InterPro" id="IPR017475">
    <property type="entry name" value="EPS_sugar_tfrase"/>
</dbReference>
<comment type="subcellular location">
    <subcellularLocation>
        <location evidence="1">Membrane</location>
        <topology evidence="1">Multi-pass membrane protein</topology>
    </subcellularLocation>
</comment>
<dbReference type="Pfam" id="PF02397">
    <property type="entry name" value="Bac_transf"/>
    <property type="match status" value="1"/>
</dbReference>
<evidence type="ECO:0000256" key="4">
    <source>
        <dbReference type="ARBA" id="ARBA00022692"/>
    </source>
</evidence>